<dbReference type="Proteomes" id="UP000652761">
    <property type="component" value="Unassembled WGS sequence"/>
</dbReference>
<reference evidence="2" key="1">
    <citation type="submission" date="2017-07" db="EMBL/GenBank/DDBJ databases">
        <title>Taro Niue Genome Assembly and Annotation.</title>
        <authorList>
            <person name="Atibalentja N."/>
            <person name="Keating K."/>
            <person name="Fields C.J."/>
        </authorList>
    </citation>
    <scope>NUCLEOTIDE SEQUENCE</scope>
    <source>
        <strain evidence="2">Niue_2</strain>
        <tissue evidence="2">Leaf</tissue>
    </source>
</reference>
<keyword evidence="1" id="KW-1133">Transmembrane helix</keyword>
<feature type="transmembrane region" description="Helical" evidence="1">
    <location>
        <begin position="35"/>
        <end position="60"/>
    </location>
</feature>
<evidence type="ECO:0000313" key="2">
    <source>
        <dbReference type="EMBL" id="MQL92310.1"/>
    </source>
</evidence>
<feature type="non-terminal residue" evidence="2">
    <location>
        <position position="103"/>
    </location>
</feature>
<feature type="non-terminal residue" evidence="2">
    <location>
        <position position="1"/>
    </location>
</feature>
<name>A0A843VF27_COLES</name>
<organism evidence="2 3">
    <name type="scientific">Colocasia esculenta</name>
    <name type="common">Wild taro</name>
    <name type="synonym">Arum esculentum</name>
    <dbReference type="NCBI Taxonomy" id="4460"/>
    <lineage>
        <taxon>Eukaryota</taxon>
        <taxon>Viridiplantae</taxon>
        <taxon>Streptophyta</taxon>
        <taxon>Embryophyta</taxon>
        <taxon>Tracheophyta</taxon>
        <taxon>Spermatophyta</taxon>
        <taxon>Magnoliopsida</taxon>
        <taxon>Liliopsida</taxon>
        <taxon>Araceae</taxon>
        <taxon>Aroideae</taxon>
        <taxon>Colocasieae</taxon>
        <taxon>Colocasia</taxon>
    </lineage>
</organism>
<dbReference type="EMBL" id="NMUH01001435">
    <property type="protein sequence ID" value="MQL92310.1"/>
    <property type="molecule type" value="Genomic_DNA"/>
</dbReference>
<keyword evidence="1" id="KW-0812">Transmembrane</keyword>
<protein>
    <submittedName>
        <fullName evidence="2">Uncharacterized protein</fullName>
    </submittedName>
</protein>
<dbReference type="AlphaFoldDB" id="A0A843VF27"/>
<evidence type="ECO:0000256" key="1">
    <source>
        <dbReference type="SAM" id="Phobius"/>
    </source>
</evidence>
<accession>A0A843VF27</accession>
<proteinExistence type="predicted"/>
<evidence type="ECO:0000313" key="3">
    <source>
        <dbReference type="Proteomes" id="UP000652761"/>
    </source>
</evidence>
<comment type="caution">
    <text evidence="2">The sequence shown here is derived from an EMBL/GenBank/DDBJ whole genome shotgun (WGS) entry which is preliminary data.</text>
</comment>
<sequence length="103" mass="10712">NPFLGAVRGGTTVCSSLTSWSARGVGRFCLSALDLVEVCVVLVVCFGLVCLCAVGHCALLSRHLARAKKMLVCCVAHWLSAATPVCVTRSLVPSVVAPQCVVP</sequence>
<keyword evidence="1" id="KW-0472">Membrane</keyword>
<keyword evidence="3" id="KW-1185">Reference proteome</keyword>
<gene>
    <name evidence="2" type="ORF">Taro_024940</name>
</gene>